<dbReference type="EMBL" id="FXZE01000002">
    <property type="protein sequence ID" value="SMX70711.1"/>
    <property type="molecule type" value="Genomic_DNA"/>
</dbReference>
<organism evidence="2 3">
    <name type="scientific">Brevibacterium antiquum</name>
    <dbReference type="NCBI Taxonomy" id="234835"/>
    <lineage>
        <taxon>Bacteria</taxon>
        <taxon>Bacillati</taxon>
        <taxon>Actinomycetota</taxon>
        <taxon>Actinomycetes</taxon>
        <taxon>Micrococcales</taxon>
        <taxon>Brevibacteriaceae</taxon>
        <taxon>Brevibacterium</taxon>
    </lineage>
</organism>
<dbReference type="AlphaFoldDB" id="A0A2H1I676"/>
<evidence type="ECO:0000256" key="1">
    <source>
        <dbReference type="SAM" id="SignalP"/>
    </source>
</evidence>
<accession>A0A2H1I676</accession>
<gene>
    <name evidence="2" type="ORF">BANT10_00622</name>
</gene>
<keyword evidence="3" id="KW-1185">Reference proteome</keyword>
<feature type="chain" id="PRO_5038466686" evidence="1">
    <location>
        <begin position="35"/>
        <end position="241"/>
    </location>
</feature>
<sequence length="241" mass="25639">MGRRISRIRPSKWAVGTAALSATVLATFMGAVTADGVLAAPNPYMGDAATHTITIDSDGSYQVHIDQTMELARDYDFTFGGMVHDGFRLPDTESVLPPYLRAQYSDPAMTMDGEPAEVDVDHMIHAVSISAEDEFTEGEHEGTVDYQVTGAAVGSAQAKTNAGGVVVYFRPLVSGDVVVKSGEPISAVECEDWPPKGEPCGTKSGDEWLIGRGELAETDAVRISLDTEEAGLIEPTIDSTK</sequence>
<feature type="signal peptide" evidence="1">
    <location>
        <begin position="1"/>
        <end position="34"/>
    </location>
</feature>
<protein>
    <submittedName>
        <fullName evidence="2">Uncharacterized protein</fullName>
    </submittedName>
</protein>
<keyword evidence="1" id="KW-0732">Signal</keyword>
<evidence type="ECO:0000313" key="2">
    <source>
        <dbReference type="EMBL" id="SMX70711.1"/>
    </source>
</evidence>
<reference evidence="3" key="1">
    <citation type="submission" date="2017-03" db="EMBL/GenBank/DDBJ databases">
        <authorList>
            <person name="Monnet C."/>
        </authorList>
    </citation>
    <scope>NUCLEOTIDE SEQUENCE [LARGE SCALE GENOMIC DNA]</scope>
    <source>
        <strain evidence="3">P10</strain>
    </source>
</reference>
<evidence type="ECO:0000313" key="3">
    <source>
        <dbReference type="Proteomes" id="UP000234342"/>
    </source>
</evidence>
<proteinExistence type="predicted"/>
<name>A0A2H1I676_9MICO</name>
<dbReference type="RefSeq" id="WP_145998034.1">
    <property type="nucleotide sequence ID" value="NZ_FXZE01000002.1"/>
</dbReference>
<dbReference type="Proteomes" id="UP000234342">
    <property type="component" value="Unassembled WGS sequence"/>
</dbReference>